<dbReference type="Proteomes" id="UP000646548">
    <property type="component" value="Unassembled WGS sequence"/>
</dbReference>
<sequence>MLPTIPFPSDPYRPLTKPGSVLKHSTETSGSRHTRPAPLSAGRYRLLGLAHTSHPDSIIGSSVFHNTKQKKQRGSAASSTSAKRTRTQTTAAPPYIAGALTLSAPLSAASDAPHLEPANPESRGLVACYGSSRWPEPSVNDHSKDNCLDSLVPPRCHQAWSFPKVQLRSSRWTGALVRTRLTPPHPPESGRRRRRSRCGKKSRLKCRRYESGRCAHADHRLGLSDNSSLCCWVFIIVYSAEARVSVPERLSASLSVCSCVAGGNRRRFYRFSQTRWRFCSHEMTDKWNTWGQRPQNQNFS</sequence>
<feature type="compositionally biased region" description="Pro residues" evidence="1">
    <location>
        <begin position="1"/>
        <end position="11"/>
    </location>
</feature>
<dbReference type="EMBL" id="WKFB01000565">
    <property type="protein sequence ID" value="KAF6719795.1"/>
    <property type="molecule type" value="Genomic_DNA"/>
</dbReference>
<evidence type="ECO:0000313" key="2">
    <source>
        <dbReference type="EMBL" id="KAF6719795.1"/>
    </source>
</evidence>
<accession>A0A834EZS6</accession>
<gene>
    <name evidence="2" type="ORF">FQA47_007292</name>
</gene>
<feature type="compositionally biased region" description="Low complexity" evidence="1">
    <location>
        <begin position="75"/>
        <end position="94"/>
    </location>
</feature>
<comment type="caution">
    <text evidence="2">The sequence shown here is derived from an EMBL/GenBank/DDBJ whole genome shotgun (WGS) entry which is preliminary data.</text>
</comment>
<evidence type="ECO:0000256" key="1">
    <source>
        <dbReference type="SAM" id="MobiDB-lite"/>
    </source>
</evidence>
<feature type="region of interest" description="Disordered" evidence="1">
    <location>
        <begin position="1"/>
        <end position="40"/>
    </location>
</feature>
<feature type="region of interest" description="Disordered" evidence="1">
    <location>
        <begin position="176"/>
        <end position="199"/>
    </location>
</feature>
<feature type="region of interest" description="Disordered" evidence="1">
    <location>
        <begin position="58"/>
        <end position="94"/>
    </location>
</feature>
<protein>
    <submittedName>
        <fullName evidence="2">Uncharacterized protein</fullName>
    </submittedName>
</protein>
<name>A0A834EZS6_ORYME</name>
<organism evidence="2 3">
    <name type="scientific">Oryzias melastigma</name>
    <name type="common">Marine medaka</name>
    <dbReference type="NCBI Taxonomy" id="30732"/>
    <lineage>
        <taxon>Eukaryota</taxon>
        <taxon>Metazoa</taxon>
        <taxon>Chordata</taxon>
        <taxon>Craniata</taxon>
        <taxon>Vertebrata</taxon>
        <taxon>Euteleostomi</taxon>
        <taxon>Actinopterygii</taxon>
        <taxon>Neopterygii</taxon>
        <taxon>Teleostei</taxon>
        <taxon>Neoteleostei</taxon>
        <taxon>Acanthomorphata</taxon>
        <taxon>Ovalentaria</taxon>
        <taxon>Atherinomorphae</taxon>
        <taxon>Beloniformes</taxon>
        <taxon>Adrianichthyidae</taxon>
        <taxon>Oryziinae</taxon>
        <taxon>Oryzias</taxon>
    </lineage>
</organism>
<dbReference type="AlphaFoldDB" id="A0A834EZS6"/>
<proteinExistence type="predicted"/>
<evidence type="ECO:0000313" key="3">
    <source>
        <dbReference type="Proteomes" id="UP000646548"/>
    </source>
</evidence>
<reference evidence="2" key="1">
    <citation type="journal article" name="BMC Genomics">
        <title>Long-read sequencing and de novo genome assembly of marine medaka (Oryzias melastigma).</title>
        <authorList>
            <person name="Liang P."/>
            <person name="Saqib H.S.A."/>
            <person name="Ni X."/>
            <person name="Shen Y."/>
        </authorList>
    </citation>
    <scope>NUCLEOTIDE SEQUENCE</scope>
    <source>
        <strain evidence="2">Bigg-433</strain>
    </source>
</reference>